<dbReference type="Pfam" id="PF00586">
    <property type="entry name" value="AIRS"/>
    <property type="match status" value="1"/>
</dbReference>
<proteinExistence type="predicted"/>
<dbReference type="InterPro" id="IPR016188">
    <property type="entry name" value="PurM-like_N"/>
</dbReference>
<accession>A0A538U1Z8</accession>
<keyword evidence="3 8" id="KW-0418">Kinase</keyword>
<protein>
    <submittedName>
        <fullName evidence="8">Selenide, water dikinase SelD</fullName>
        <ecNumber evidence="8">2.7.9.3</ecNumber>
    </submittedName>
</protein>
<evidence type="ECO:0000256" key="5">
    <source>
        <dbReference type="ARBA" id="ARBA00023266"/>
    </source>
</evidence>
<dbReference type="AlphaFoldDB" id="A0A538U1Z8"/>
<evidence type="ECO:0000256" key="2">
    <source>
        <dbReference type="ARBA" id="ARBA00022741"/>
    </source>
</evidence>
<feature type="domain" description="PurM-like N-terminal" evidence="6">
    <location>
        <begin position="18"/>
        <end position="124"/>
    </location>
</feature>
<evidence type="ECO:0000256" key="3">
    <source>
        <dbReference type="ARBA" id="ARBA00022777"/>
    </source>
</evidence>
<dbReference type="GO" id="GO:0016260">
    <property type="term" value="P:selenocysteine biosynthetic process"/>
    <property type="evidence" value="ECO:0007669"/>
    <property type="project" value="TreeGrafter"/>
</dbReference>
<organism evidence="8 9">
    <name type="scientific">Eiseniibacteriota bacterium</name>
    <dbReference type="NCBI Taxonomy" id="2212470"/>
    <lineage>
        <taxon>Bacteria</taxon>
        <taxon>Candidatus Eiseniibacteriota</taxon>
    </lineage>
</organism>
<dbReference type="InterPro" id="IPR036676">
    <property type="entry name" value="PurM-like_C_sf"/>
</dbReference>
<keyword evidence="2" id="KW-0547">Nucleotide-binding</keyword>
<dbReference type="SUPFAM" id="SSF56042">
    <property type="entry name" value="PurM C-terminal domain-like"/>
    <property type="match status" value="1"/>
</dbReference>
<dbReference type="GO" id="GO:0005524">
    <property type="term" value="F:ATP binding"/>
    <property type="evidence" value="ECO:0007669"/>
    <property type="project" value="UniProtKB-KW"/>
</dbReference>
<gene>
    <name evidence="8" type="primary">selD</name>
    <name evidence="8" type="ORF">E6K80_10130</name>
</gene>
<comment type="caution">
    <text evidence="8">The sequence shown here is derived from an EMBL/GenBank/DDBJ whole genome shotgun (WGS) entry which is preliminary data.</text>
</comment>
<dbReference type="PANTHER" id="PTHR10256">
    <property type="entry name" value="SELENIDE, WATER DIKINASE"/>
    <property type="match status" value="1"/>
</dbReference>
<dbReference type="InterPro" id="IPR010918">
    <property type="entry name" value="PurM-like_C_dom"/>
</dbReference>
<keyword evidence="4" id="KW-0067">ATP-binding</keyword>
<dbReference type="PIRSF" id="PIRSF036407">
    <property type="entry name" value="Selenphspht_syn"/>
    <property type="match status" value="1"/>
</dbReference>
<dbReference type="EMBL" id="VBPA01000253">
    <property type="protein sequence ID" value="TMQ69927.1"/>
    <property type="molecule type" value="Genomic_DNA"/>
</dbReference>
<evidence type="ECO:0000313" key="9">
    <source>
        <dbReference type="Proteomes" id="UP000319836"/>
    </source>
</evidence>
<dbReference type="PANTHER" id="PTHR10256:SF0">
    <property type="entry name" value="INACTIVE SELENIDE, WATER DIKINASE-LIKE PROTEIN-RELATED"/>
    <property type="match status" value="1"/>
</dbReference>
<dbReference type="CDD" id="cd02195">
    <property type="entry name" value="SelD"/>
    <property type="match status" value="1"/>
</dbReference>
<sequence>MSHGKRDRRVLVDHTTLDDAGVFLHGKGEALVQTVDFFTPVVDDPFDYGQIAAANALSDVYAMGAKPLTALAVLCYPDAELPPEALREILRGGESKMREAQVSVLGGHSVRDPELKFGYAVTGVAKRRQLLSNDGARPGDRVLLTKPLGTGILSTALKHGKLEPGLVRRLTRQMATLNRRASEAAVEFGARAATDVTGFGLLGHASQVADASGVTIRLTPSRRWFLPRVLELATAGEIAAGLGKNRDFYSDTIDEGDVPEDLKLALYDPQTSGGLIIFAPRRRAPALRSALTRRHVWVAEIGEVVPRRAKSIELA</sequence>
<feature type="domain" description="PurM-like C-terminal" evidence="7">
    <location>
        <begin position="137"/>
        <end position="312"/>
    </location>
</feature>
<dbReference type="Pfam" id="PF02769">
    <property type="entry name" value="AIRS_C"/>
    <property type="match status" value="1"/>
</dbReference>
<dbReference type="GO" id="GO:0005737">
    <property type="term" value="C:cytoplasm"/>
    <property type="evidence" value="ECO:0007669"/>
    <property type="project" value="TreeGrafter"/>
</dbReference>
<dbReference type="InterPro" id="IPR036921">
    <property type="entry name" value="PurM-like_N_sf"/>
</dbReference>
<evidence type="ECO:0000256" key="1">
    <source>
        <dbReference type="ARBA" id="ARBA00022679"/>
    </source>
</evidence>
<dbReference type="EC" id="2.7.9.3" evidence="8"/>
<dbReference type="Proteomes" id="UP000319836">
    <property type="component" value="Unassembled WGS sequence"/>
</dbReference>
<evidence type="ECO:0000256" key="4">
    <source>
        <dbReference type="ARBA" id="ARBA00022840"/>
    </source>
</evidence>
<dbReference type="Gene3D" id="3.30.1330.10">
    <property type="entry name" value="PurM-like, N-terminal domain"/>
    <property type="match status" value="1"/>
</dbReference>
<dbReference type="Gene3D" id="3.90.650.10">
    <property type="entry name" value="PurM-like C-terminal domain"/>
    <property type="match status" value="1"/>
</dbReference>
<reference evidence="8 9" key="1">
    <citation type="journal article" date="2019" name="Nat. Microbiol.">
        <title>Mediterranean grassland soil C-N compound turnover is dependent on rainfall and depth, and is mediated by genomically divergent microorganisms.</title>
        <authorList>
            <person name="Diamond S."/>
            <person name="Andeer P.F."/>
            <person name="Li Z."/>
            <person name="Crits-Christoph A."/>
            <person name="Burstein D."/>
            <person name="Anantharaman K."/>
            <person name="Lane K.R."/>
            <person name="Thomas B.C."/>
            <person name="Pan C."/>
            <person name="Northen T.R."/>
            <person name="Banfield J.F."/>
        </authorList>
    </citation>
    <scope>NUCLEOTIDE SEQUENCE [LARGE SCALE GENOMIC DNA]</scope>
    <source>
        <strain evidence="8">WS_10</strain>
    </source>
</reference>
<name>A0A538U1Z8_UNCEI</name>
<evidence type="ECO:0000259" key="6">
    <source>
        <dbReference type="Pfam" id="PF00586"/>
    </source>
</evidence>
<dbReference type="NCBIfam" id="TIGR00476">
    <property type="entry name" value="selD"/>
    <property type="match status" value="1"/>
</dbReference>
<dbReference type="GO" id="GO:0004756">
    <property type="term" value="F:selenide, water dikinase activity"/>
    <property type="evidence" value="ECO:0007669"/>
    <property type="project" value="UniProtKB-EC"/>
</dbReference>
<dbReference type="InterPro" id="IPR004536">
    <property type="entry name" value="SPS/SelD"/>
</dbReference>
<dbReference type="SUPFAM" id="SSF55326">
    <property type="entry name" value="PurM N-terminal domain-like"/>
    <property type="match status" value="1"/>
</dbReference>
<keyword evidence="5" id="KW-0711">Selenium</keyword>
<evidence type="ECO:0000313" key="8">
    <source>
        <dbReference type="EMBL" id="TMQ69927.1"/>
    </source>
</evidence>
<keyword evidence="1 8" id="KW-0808">Transferase</keyword>
<evidence type="ECO:0000259" key="7">
    <source>
        <dbReference type="Pfam" id="PF02769"/>
    </source>
</evidence>